<protein>
    <submittedName>
        <fullName evidence="2">Uncharacterized protein</fullName>
    </submittedName>
</protein>
<reference evidence="2 3" key="1">
    <citation type="journal article" date="2013" name="Genome Announc.">
        <title>Draft Genome Sequence of Rhodococcus opacus Strain M213 Shows a Diverse Catabolic Potential.</title>
        <authorList>
            <person name="Pathak A."/>
            <person name="Green S.J."/>
            <person name="Ogram A."/>
            <person name="Chauhan A."/>
        </authorList>
    </citation>
    <scope>NUCLEOTIDE SEQUENCE [LARGE SCALE GENOMIC DNA]</scope>
    <source>
        <strain evidence="2 3">M213</strain>
    </source>
</reference>
<evidence type="ECO:0000256" key="1">
    <source>
        <dbReference type="SAM" id="Phobius"/>
    </source>
</evidence>
<keyword evidence="1" id="KW-0812">Transmembrane</keyword>
<dbReference type="Proteomes" id="UP000005951">
    <property type="component" value="Unassembled WGS sequence"/>
</dbReference>
<dbReference type="EMBL" id="AJYC02000068">
    <property type="protein sequence ID" value="EKT80486.1"/>
    <property type="molecule type" value="Genomic_DNA"/>
</dbReference>
<gene>
    <name evidence="2" type="ORF">WSS_A21968</name>
</gene>
<evidence type="ECO:0000313" key="3">
    <source>
        <dbReference type="Proteomes" id="UP000005951"/>
    </source>
</evidence>
<sequence length="242" mass="26086">MIELLIVLVGMIGSGLIMLIGFVWRRRRQLIAIASIAIIAAVVLLWQQRAPSDEQRQPVLAHMEVLNWGERDTTYMNDETGQIGPGRIVYASVSITAGDTAISIPDVNSPAPQYKVWLALANTGRVALGAQTSQNLSGAPLLWLPSHEDELVSEFGAEPFPIPGASCANLQPQQSCQITLVWYLMEHGVAPQIHGLILQSVSEPLAVDHASANGMFVQWPALTPEPTCSGDMAVFCGNSPNP</sequence>
<dbReference type="RefSeq" id="WP_005259787.1">
    <property type="nucleotide sequence ID" value="NZ_AJYC02000068.1"/>
</dbReference>
<proteinExistence type="predicted"/>
<feature type="transmembrane region" description="Helical" evidence="1">
    <location>
        <begin position="6"/>
        <end position="23"/>
    </location>
</feature>
<keyword evidence="1" id="KW-0472">Membrane</keyword>
<organism evidence="2 3">
    <name type="scientific">Rhodococcus opacus M213</name>
    <dbReference type="NCBI Taxonomy" id="1129896"/>
    <lineage>
        <taxon>Bacteria</taxon>
        <taxon>Bacillati</taxon>
        <taxon>Actinomycetota</taxon>
        <taxon>Actinomycetes</taxon>
        <taxon>Mycobacteriales</taxon>
        <taxon>Nocardiaceae</taxon>
        <taxon>Rhodococcus</taxon>
    </lineage>
</organism>
<comment type="caution">
    <text evidence="2">The sequence shown here is derived from an EMBL/GenBank/DDBJ whole genome shotgun (WGS) entry which is preliminary data.</text>
</comment>
<accession>K8XI78</accession>
<keyword evidence="1" id="KW-1133">Transmembrane helix</keyword>
<feature type="transmembrane region" description="Helical" evidence="1">
    <location>
        <begin position="30"/>
        <end position="47"/>
    </location>
</feature>
<name>K8XI78_RHOOP</name>
<dbReference type="AlphaFoldDB" id="K8XI78"/>
<evidence type="ECO:0000313" key="2">
    <source>
        <dbReference type="EMBL" id="EKT80486.1"/>
    </source>
</evidence>